<dbReference type="SUPFAM" id="SSF161093">
    <property type="entry name" value="MgtE membrane domain-like"/>
    <property type="match status" value="1"/>
</dbReference>
<evidence type="ECO:0000256" key="8">
    <source>
        <dbReference type="PROSITE-ProRule" id="PRU00703"/>
    </source>
</evidence>
<dbReference type="SUPFAM" id="SSF54631">
    <property type="entry name" value="CBS-domain pair"/>
    <property type="match status" value="1"/>
</dbReference>
<evidence type="ECO:0000256" key="2">
    <source>
        <dbReference type="ARBA" id="ARBA00009749"/>
    </source>
</evidence>
<dbReference type="NCBIfam" id="TIGR00400">
    <property type="entry name" value="mgtE"/>
    <property type="match status" value="1"/>
</dbReference>
<dbReference type="Pfam" id="PF03448">
    <property type="entry name" value="MgtE_N"/>
    <property type="match status" value="1"/>
</dbReference>
<feature type="transmembrane region" description="Helical" evidence="9">
    <location>
        <begin position="438"/>
        <end position="461"/>
    </location>
</feature>
<dbReference type="GO" id="GO:0015095">
    <property type="term" value="F:magnesium ion transmembrane transporter activity"/>
    <property type="evidence" value="ECO:0007669"/>
    <property type="project" value="UniProtKB-UniRule"/>
</dbReference>
<evidence type="ECO:0000256" key="4">
    <source>
        <dbReference type="ARBA" id="ARBA00022692"/>
    </source>
</evidence>
<dbReference type="PROSITE" id="PS51371">
    <property type="entry name" value="CBS"/>
    <property type="match status" value="1"/>
</dbReference>
<keyword evidence="9" id="KW-0479">Metal-binding</keyword>
<dbReference type="InterPro" id="IPR006669">
    <property type="entry name" value="MgtE_transporter"/>
</dbReference>
<dbReference type="AlphaFoldDB" id="A0A6N4E7T9"/>
<dbReference type="Gene3D" id="1.25.60.10">
    <property type="entry name" value="MgtE N-terminal domain-like"/>
    <property type="match status" value="1"/>
</dbReference>
<dbReference type="InterPro" id="IPR006668">
    <property type="entry name" value="Mg_transptr_MgtE_intracell_dom"/>
</dbReference>
<dbReference type="InterPro" id="IPR036739">
    <property type="entry name" value="SLC41_membr_dom_sf"/>
</dbReference>
<feature type="domain" description="CBS" evidence="10">
    <location>
        <begin position="217"/>
        <end position="273"/>
    </location>
</feature>
<comment type="similarity">
    <text evidence="2 9">Belongs to the SLC41A transporter family.</text>
</comment>
<comment type="caution">
    <text evidence="11">The sequence shown here is derived from an EMBL/GenBank/DDBJ whole genome shotgun (WGS) entry which is preliminary data.</text>
</comment>
<proteinExistence type="inferred from homology"/>
<evidence type="ECO:0000256" key="7">
    <source>
        <dbReference type="ARBA" id="ARBA00023136"/>
    </source>
</evidence>
<evidence type="ECO:0000313" key="11">
    <source>
        <dbReference type="EMBL" id="PUE05515.1"/>
    </source>
</evidence>
<feature type="transmembrane region" description="Helical" evidence="9">
    <location>
        <begin position="400"/>
        <end position="426"/>
    </location>
</feature>
<evidence type="ECO:0000256" key="1">
    <source>
        <dbReference type="ARBA" id="ARBA00004141"/>
    </source>
</evidence>
<comment type="subcellular location">
    <subcellularLocation>
        <location evidence="9">Cell membrane</location>
        <topology evidence="9">Multi-pass membrane protein</topology>
    </subcellularLocation>
    <subcellularLocation>
        <location evidence="1">Membrane</location>
        <topology evidence="1">Multi-pass membrane protein</topology>
    </subcellularLocation>
</comment>
<dbReference type="GO" id="GO:0005886">
    <property type="term" value="C:plasma membrane"/>
    <property type="evidence" value="ECO:0007669"/>
    <property type="project" value="UniProtKB-SubCell"/>
</dbReference>
<keyword evidence="5 9" id="KW-0460">Magnesium</keyword>
<dbReference type="InterPro" id="IPR006667">
    <property type="entry name" value="SLC41_membr_dom"/>
</dbReference>
<keyword evidence="9" id="KW-1003">Cell membrane</keyword>
<feature type="transmembrane region" description="Helical" evidence="9">
    <location>
        <begin position="329"/>
        <end position="352"/>
    </location>
</feature>
<keyword evidence="4 9" id="KW-0812">Transmembrane</keyword>
<dbReference type="EMBL" id="PQCO01000070">
    <property type="protein sequence ID" value="PUE05515.1"/>
    <property type="molecule type" value="Genomic_DNA"/>
</dbReference>
<dbReference type="PANTHER" id="PTHR43773:SF1">
    <property type="entry name" value="MAGNESIUM TRANSPORTER MGTE"/>
    <property type="match status" value="1"/>
</dbReference>
<feature type="transmembrane region" description="Helical" evidence="9">
    <location>
        <begin position="373"/>
        <end position="394"/>
    </location>
</feature>
<dbReference type="Proteomes" id="UP000250928">
    <property type="component" value="Unassembled WGS sequence"/>
</dbReference>
<comment type="subunit">
    <text evidence="9">Homodimer.</text>
</comment>
<dbReference type="GO" id="GO:0046872">
    <property type="term" value="F:metal ion binding"/>
    <property type="evidence" value="ECO:0007669"/>
    <property type="project" value="UniProtKB-KW"/>
</dbReference>
<gene>
    <name evidence="11" type="primary">mgtE</name>
    <name evidence="11" type="ORF">C3L24_01040</name>
</gene>
<evidence type="ECO:0000256" key="5">
    <source>
        <dbReference type="ARBA" id="ARBA00022842"/>
    </source>
</evidence>
<dbReference type="InterPro" id="IPR046342">
    <property type="entry name" value="CBS_dom_sf"/>
</dbReference>
<evidence type="ECO:0000313" key="12">
    <source>
        <dbReference type="Proteomes" id="UP000250928"/>
    </source>
</evidence>
<evidence type="ECO:0000256" key="6">
    <source>
        <dbReference type="ARBA" id="ARBA00022989"/>
    </source>
</evidence>
<sequence>MNQILNEEQTHPEMVVETTSAELLEQVVADLEAGNQEAVSQKLEEAHPAEVASLLEALPPEQRSELWEKVPTEQGAEVLTYLHEEARASIIDEMDEGELIAAAGTMAPEDLAELIDELPQDRGNMLMEALDRDHRGRLEAVLNYEEESAGRLMSTDVISVRADVTIAVVLRWLRRHERLPPHTDSLMVIDESGLYLGKLDLGEVLTSPPERLVGVMMQSDAVAVRACMNEHEVAMLFERRDLISVAVLNQDGLPLGRITIDDIVDVLREEHDRALLSSAGLSEEEDLFAPVLPSARRRGLWLGINLITIFAAAWVIGRFEEALDKIVALAVLMPVVASMGGIAGSQTLTLTIRGLALDQIAAANVRWLTSKELLVGAVNGLVWALAVALISYLWFRDPGISAIIAGAMLLNLLAAAFAGVVIPLLLDRWGIDPALSGAVILTTVTDIIGFLSFLGLASLFLL</sequence>
<keyword evidence="7 9" id="KW-0472">Membrane</keyword>
<dbReference type="Pfam" id="PF01769">
    <property type="entry name" value="MgtE"/>
    <property type="match status" value="1"/>
</dbReference>
<protein>
    <recommendedName>
        <fullName evidence="9">Magnesium transporter MgtE</fullName>
    </recommendedName>
</protein>
<feature type="transmembrane region" description="Helical" evidence="9">
    <location>
        <begin position="299"/>
        <end position="317"/>
    </location>
</feature>
<organism evidence="11 12">
    <name type="scientific">Candidatus Sedimenticola endophacoides</name>
    <dbReference type="NCBI Taxonomy" id="2548426"/>
    <lineage>
        <taxon>Bacteria</taxon>
        <taxon>Pseudomonadati</taxon>
        <taxon>Pseudomonadota</taxon>
        <taxon>Gammaproteobacteria</taxon>
        <taxon>Chromatiales</taxon>
        <taxon>Sedimenticolaceae</taxon>
        <taxon>Sedimenticola</taxon>
    </lineage>
</organism>
<accession>A0A6N4E7T9</accession>
<dbReference type="InterPro" id="IPR038076">
    <property type="entry name" value="MgtE_N_sf"/>
</dbReference>
<name>A0A6N4E7T9_9GAMM</name>
<dbReference type="InterPro" id="IPR000644">
    <property type="entry name" value="CBS_dom"/>
</dbReference>
<reference evidence="11 12" key="1">
    <citation type="submission" date="2018-01" db="EMBL/GenBank/DDBJ databases">
        <title>Novel co-symbiosis in the lucinid bivalve Phacoides pectinatus.</title>
        <authorList>
            <person name="Lim S.J."/>
            <person name="Davis B.G."/>
            <person name="Gill D.E."/>
            <person name="Engel A.S."/>
            <person name="Anderson L.C."/>
            <person name="Campbell B.J."/>
        </authorList>
    </citation>
    <scope>NUCLEOTIDE SEQUENCE [LARGE SCALE GENOMIC DNA]</scope>
    <source>
        <strain evidence="11">N3_P5</strain>
    </source>
</reference>
<evidence type="ECO:0000256" key="9">
    <source>
        <dbReference type="RuleBase" id="RU362011"/>
    </source>
</evidence>
<dbReference type="SMART" id="SM00924">
    <property type="entry name" value="MgtE_N"/>
    <property type="match status" value="1"/>
</dbReference>
<dbReference type="Gene3D" id="3.10.580.10">
    <property type="entry name" value="CBS-domain"/>
    <property type="match status" value="1"/>
</dbReference>
<keyword evidence="3 9" id="KW-0813">Transport</keyword>
<keyword evidence="6 9" id="KW-1133">Transmembrane helix</keyword>
<evidence type="ECO:0000256" key="3">
    <source>
        <dbReference type="ARBA" id="ARBA00022448"/>
    </source>
</evidence>
<dbReference type="CDD" id="cd04606">
    <property type="entry name" value="CBS_pair_Mg_transporter"/>
    <property type="match status" value="1"/>
</dbReference>
<dbReference type="Gene3D" id="1.10.357.20">
    <property type="entry name" value="SLC41 divalent cation transporters, integral membrane domain"/>
    <property type="match status" value="1"/>
</dbReference>
<evidence type="ECO:0000259" key="10">
    <source>
        <dbReference type="PROSITE" id="PS51371"/>
    </source>
</evidence>
<dbReference type="PANTHER" id="PTHR43773">
    <property type="entry name" value="MAGNESIUM TRANSPORTER MGTE"/>
    <property type="match status" value="1"/>
</dbReference>
<keyword evidence="8" id="KW-0129">CBS domain</keyword>
<comment type="function">
    <text evidence="9">Acts as a magnesium transporter.</text>
</comment>
<dbReference type="SUPFAM" id="SSF158791">
    <property type="entry name" value="MgtE N-terminal domain-like"/>
    <property type="match status" value="1"/>
</dbReference>